<evidence type="ECO:0000313" key="1">
    <source>
        <dbReference type="EMBL" id="JAD90707.1"/>
    </source>
</evidence>
<accession>A0A0A9E406</accession>
<reference evidence="1" key="1">
    <citation type="submission" date="2014-09" db="EMBL/GenBank/DDBJ databases">
        <authorList>
            <person name="Magalhaes I.L.F."/>
            <person name="Oliveira U."/>
            <person name="Santos F.R."/>
            <person name="Vidigal T.H.D.A."/>
            <person name="Brescovit A.D."/>
            <person name="Santos A.J."/>
        </authorList>
    </citation>
    <scope>NUCLEOTIDE SEQUENCE</scope>
    <source>
        <tissue evidence="1">Shoot tissue taken approximately 20 cm above the soil surface</tissue>
    </source>
</reference>
<protein>
    <submittedName>
        <fullName evidence="1">Uncharacterized protein</fullName>
    </submittedName>
</protein>
<dbReference type="EMBL" id="GBRH01207188">
    <property type="protein sequence ID" value="JAD90707.1"/>
    <property type="molecule type" value="Transcribed_RNA"/>
</dbReference>
<name>A0A0A9E406_ARUDO</name>
<reference evidence="1" key="2">
    <citation type="journal article" date="2015" name="Data Brief">
        <title>Shoot transcriptome of the giant reed, Arundo donax.</title>
        <authorList>
            <person name="Barrero R.A."/>
            <person name="Guerrero F.D."/>
            <person name="Moolhuijzen P."/>
            <person name="Goolsby J.A."/>
            <person name="Tidwell J."/>
            <person name="Bellgard S.E."/>
            <person name="Bellgard M.I."/>
        </authorList>
    </citation>
    <scope>NUCLEOTIDE SEQUENCE</scope>
    <source>
        <tissue evidence="1">Shoot tissue taken approximately 20 cm above the soil surface</tissue>
    </source>
</reference>
<sequence>MTFAKYAYFRRPDKLSPINSVNTTTDGFVCKSCNQLKTNRCNPFIVKLVVLFRKRTYWYRRKYIPIS</sequence>
<organism evidence="1">
    <name type="scientific">Arundo donax</name>
    <name type="common">Giant reed</name>
    <name type="synonym">Donax arundinaceus</name>
    <dbReference type="NCBI Taxonomy" id="35708"/>
    <lineage>
        <taxon>Eukaryota</taxon>
        <taxon>Viridiplantae</taxon>
        <taxon>Streptophyta</taxon>
        <taxon>Embryophyta</taxon>
        <taxon>Tracheophyta</taxon>
        <taxon>Spermatophyta</taxon>
        <taxon>Magnoliopsida</taxon>
        <taxon>Liliopsida</taxon>
        <taxon>Poales</taxon>
        <taxon>Poaceae</taxon>
        <taxon>PACMAD clade</taxon>
        <taxon>Arundinoideae</taxon>
        <taxon>Arundineae</taxon>
        <taxon>Arundo</taxon>
    </lineage>
</organism>
<proteinExistence type="predicted"/>
<dbReference type="AlphaFoldDB" id="A0A0A9E406"/>